<dbReference type="GO" id="GO:0051536">
    <property type="term" value="F:iron-sulfur cluster binding"/>
    <property type="evidence" value="ECO:0007669"/>
    <property type="project" value="UniProtKB-KW"/>
</dbReference>
<comment type="catalytic activity">
    <reaction evidence="10">
        <text>(sulfur carrier)-H + L-cysteine = (sulfur carrier)-SH + L-alanine</text>
        <dbReference type="Rhea" id="RHEA:43892"/>
        <dbReference type="Rhea" id="RHEA-COMP:14737"/>
        <dbReference type="Rhea" id="RHEA-COMP:14739"/>
        <dbReference type="ChEBI" id="CHEBI:29917"/>
        <dbReference type="ChEBI" id="CHEBI:35235"/>
        <dbReference type="ChEBI" id="CHEBI:57972"/>
        <dbReference type="ChEBI" id="CHEBI:64428"/>
        <dbReference type="EC" id="2.8.1.7"/>
    </reaction>
</comment>
<keyword evidence="13" id="KW-1185">Reference proteome</keyword>
<dbReference type="Gene3D" id="1.10.260.50">
    <property type="match status" value="1"/>
</dbReference>
<evidence type="ECO:0000256" key="7">
    <source>
        <dbReference type="ARBA" id="ARBA00022898"/>
    </source>
</evidence>
<evidence type="ECO:0000256" key="1">
    <source>
        <dbReference type="ARBA" id="ARBA00001933"/>
    </source>
</evidence>
<dbReference type="InterPro" id="IPR015424">
    <property type="entry name" value="PyrdxlP-dep_Trfase"/>
</dbReference>
<keyword evidence="8" id="KW-0408">Iron</keyword>
<comment type="similarity">
    <text evidence="3">Belongs to the class-V pyridoxal-phosphate-dependent aminotransferase family. NifS/IscS subfamily.</text>
</comment>
<evidence type="ECO:0000256" key="3">
    <source>
        <dbReference type="ARBA" id="ARBA00006490"/>
    </source>
</evidence>
<dbReference type="EMBL" id="BMES01000002">
    <property type="protein sequence ID" value="GGH27698.1"/>
    <property type="molecule type" value="Genomic_DNA"/>
</dbReference>
<evidence type="ECO:0000256" key="4">
    <source>
        <dbReference type="ARBA" id="ARBA00013558"/>
    </source>
</evidence>
<name>A0A917I8V6_9HYPH</name>
<dbReference type="PANTHER" id="PTHR11601">
    <property type="entry name" value="CYSTEINE DESULFURYLASE FAMILY MEMBER"/>
    <property type="match status" value="1"/>
</dbReference>
<evidence type="ECO:0000256" key="2">
    <source>
        <dbReference type="ARBA" id="ARBA00003120"/>
    </source>
</evidence>
<comment type="function">
    <text evidence="2">Catalyzes the removal of elemental sulfur atoms from cysteine to produce alanine. Seems to participate in the biosynthesis of the nitrogenase metalloclusters by providing the inorganic sulfur required for the Fe-S core formation.</text>
</comment>
<keyword evidence="5" id="KW-0808">Transferase</keyword>
<dbReference type="SUPFAM" id="SSF53383">
    <property type="entry name" value="PLP-dependent transferases"/>
    <property type="match status" value="1"/>
</dbReference>
<dbReference type="Proteomes" id="UP000603912">
    <property type="component" value="Unassembled WGS sequence"/>
</dbReference>
<comment type="caution">
    <text evidence="12">The sequence shown here is derived from an EMBL/GenBank/DDBJ whole genome shotgun (WGS) entry which is preliminary data.</text>
</comment>
<reference evidence="12" key="1">
    <citation type="journal article" date="2014" name="Int. J. Syst. Evol. Microbiol.">
        <title>Complete genome sequence of Corynebacterium casei LMG S-19264T (=DSM 44701T), isolated from a smear-ripened cheese.</title>
        <authorList>
            <consortium name="US DOE Joint Genome Institute (JGI-PGF)"/>
            <person name="Walter F."/>
            <person name="Albersmeier A."/>
            <person name="Kalinowski J."/>
            <person name="Ruckert C."/>
        </authorList>
    </citation>
    <scope>NUCLEOTIDE SEQUENCE</scope>
    <source>
        <strain evidence="12">CGMCC 1.12214</strain>
    </source>
</reference>
<evidence type="ECO:0000256" key="8">
    <source>
        <dbReference type="ARBA" id="ARBA00023004"/>
    </source>
</evidence>
<evidence type="ECO:0000259" key="11">
    <source>
        <dbReference type="Pfam" id="PF00266"/>
    </source>
</evidence>
<dbReference type="PANTHER" id="PTHR11601:SF34">
    <property type="entry name" value="CYSTEINE DESULFURASE"/>
    <property type="match status" value="1"/>
</dbReference>
<keyword evidence="9" id="KW-0411">Iron-sulfur</keyword>
<dbReference type="GO" id="GO:0031071">
    <property type="term" value="F:cysteine desulfurase activity"/>
    <property type="evidence" value="ECO:0007669"/>
    <property type="project" value="UniProtKB-EC"/>
</dbReference>
<sequence>MGSHWSVLPVEKTHPDGLCQLLADVASAWGTMNDSSAYLDYQASAPVDPAVLEAMNRAYATPGNASAEEHSFGWRARNRVDVARRQVADLVNAEPDEVYFTSGASEANNIAVLGAARSAPASRRRILVSAIEHRSISEPARALKLEGFCTEALPVGRDGLIDLEALKDRLDDNVAVLSVMAVNNEIGTIQPTAEMAALGRAVGAFVHVDATQALAAGPVDLRAWGADSLALSAHKICGPSGVGAVVVAEEAPWRPQPIAFGGGQEAGLRPGTIPTPLCVGLGVACELLARQGGVERPKVAAMRSRLSDSLSAHGVEFAITVAGTPRHPGCLHVRLPGVDAVDLLTRLQPHVAASTGSACTSGIIGPSEVLLAIGMTADEAAECVRFSVGRFTTSAEVWFAAERIARAIAAQRQA</sequence>
<evidence type="ECO:0000256" key="6">
    <source>
        <dbReference type="ARBA" id="ARBA00022723"/>
    </source>
</evidence>
<dbReference type="Pfam" id="PF00266">
    <property type="entry name" value="Aminotran_5"/>
    <property type="match status" value="1"/>
</dbReference>
<dbReference type="AlphaFoldDB" id="A0A917I8V6"/>
<reference evidence="12" key="2">
    <citation type="submission" date="2020-09" db="EMBL/GenBank/DDBJ databases">
        <authorList>
            <person name="Sun Q."/>
            <person name="Zhou Y."/>
        </authorList>
    </citation>
    <scope>NUCLEOTIDE SEQUENCE</scope>
    <source>
        <strain evidence="12">CGMCC 1.12214</strain>
    </source>
</reference>
<proteinExistence type="inferred from homology"/>
<dbReference type="InterPro" id="IPR015421">
    <property type="entry name" value="PyrdxlP-dep_Trfase_major"/>
</dbReference>
<evidence type="ECO:0000256" key="10">
    <source>
        <dbReference type="ARBA" id="ARBA00050776"/>
    </source>
</evidence>
<dbReference type="PIRSF" id="PIRSF005572">
    <property type="entry name" value="NifS"/>
    <property type="match status" value="1"/>
</dbReference>
<dbReference type="InterPro" id="IPR015422">
    <property type="entry name" value="PyrdxlP-dep_Trfase_small"/>
</dbReference>
<keyword evidence="7" id="KW-0663">Pyridoxal phosphate</keyword>
<evidence type="ECO:0000313" key="12">
    <source>
        <dbReference type="EMBL" id="GGH27698.1"/>
    </source>
</evidence>
<gene>
    <name evidence="12" type="primary">iscS</name>
    <name evidence="12" type="ORF">GCM10007036_36400</name>
</gene>
<organism evidence="12 13">
    <name type="scientific">Alsobacter metallidurans</name>
    <dbReference type="NCBI Taxonomy" id="340221"/>
    <lineage>
        <taxon>Bacteria</taxon>
        <taxon>Pseudomonadati</taxon>
        <taxon>Pseudomonadota</taxon>
        <taxon>Alphaproteobacteria</taxon>
        <taxon>Hyphomicrobiales</taxon>
        <taxon>Alsobacteraceae</taxon>
        <taxon>Alsobacter</taxon>
    </lineage>
</organism>
<accession>A0A917I8V6</accession>
<dbReference type="InterPro" id="IPR016454">
    <property type="entry name" value="Cysteine_dSase"/>
</dbReference>
<evidence type="ECO:0000256" key="9">
    <source>
        <dbReference type="ARBA" id="ARBA00023014"/>
    </source>
</evidence>
<comment type="cofactor">
    <cofactor evidence="1">
        <name>pyridoxal 5'-phosphate</name>
        <dbReference type="ChEBI" id="CHEBI:597326"/>
    </cofactor>
</comment>
<dbReference type="InterPro" id="IPR000192">
    <property type="entry name" value="Aminotrans_V_dom"/>
</dbReference>
<dbReference type="Gene3D" id="3.90.1150.10">
    <property type="entry name" value="Aspartate Aminotransferase, domain 1"/>
    <property type="match status" value="1"/>
</dbReference>
<evidence type="ECO:0000256" key="5">
    <source>
        <dbReference type="ARBA" id="ARBA00022679"/>
    </source>
</evidence>
<dbReference type="GO" id="GO:0046872">
    <property type="term" value="F:metal ion binding"/>
    <property type="evidence" value="ECO:0007669"/>
    <property type="project" value="UniProtKB-KW"/>
</dbReference>
<dbReference type="Gene3D" id="3.40.640.10">
    <property type="entry name" value="Type I PLP-dependent aspartate aminotransferase-like (Major domain)"/>
    <property type="match status" value="1"/>
</dbReference>
<evidence type="ECO:0000313" key="13">
    <source>
        <dbReference type="Proteomes" id="UP000603912"/>
    </source>
</evidence>
<feature type="domain" description="Aminotransferase class V" evidence="11">
    <location>
        <begin position="38"/>
        <end position="397"/>
    </location>
</feature>
<keyword evidence="6" id="KW-0479">Metal-binding</keyword>
<protein>
    <recommendedName>
        <fullName evidence="4">Cysteine desulfurase</fullName>
    </recommendedName>
</protein>